<keyword evidence="2" id="KW-1133">Transmembrane helix</keyword>
<feature type="transmembrane region" description="Helical" evidence="2">
    <location>
        <begin position="51"/>
        <end position="72"/>
    </location>
</feature>
<dbReference type="Proteomes" id="UP000630936">
    <property type="component" value="Unassembled WGS sequence"/>
</dbReference>
<feature type="transmembrane region" description="Helical" evidence="2">
    <location>
        <begin position="12"/>
        <end position="39"/>
    </location>
</feature>
<gene>
    <name evidence="3" type="ORF">GCM10010387_25360</name>
</gene>
<proteinExistence type="predicted"/>
<dbReference type="Pfam" id="PF19857">
    <property type="entry name" value="DUF6332"/>
    <property type="match status" value="1"/>
</dbReference>
<comment type="caution">
    <text evidence="3">The sequence shown here is derived from an EMBL/GenBank/DDBJ whole genome shotgun (WGS) entry which is preliminary data.</text>
</comment>
<sequence length="104" mass="10497">MTQRTQADRDAITVEIGYALLSGVFVAAVVFGAIAGPGLAFALPPAVEHGLLLAGGAAAAIVFTIRVVTVLWRFARPRAETAGAGAGGPGRDQPSQPGRTSPDS</sequence>
<feature type="compositionally biased region" description="Polar residues" evidence="1">
    <location>
        <begin position="93"/>
        <end position="104"/>
    </location>
</feature>
<keyword evidence="4" id="KW-1185">Reference proteome</keyword>
<evidence type="ECO:0000313" key="3">
    <source>
        <dbReference type="EMBL" id="GGZ30594.1"/>
    </source>
</evidence>
<evidence type="ECO:0000256" key="1">
    <source>
        <dbReference type="SAM" id="MobiDB-lite"/>
    </source>
</evidence>
<reference evidence="3" key="1">
    <citation type="journal article" date="2014" name="Int. J. Syst. Evol. Microbiol.">
        <title>Complete genome sequence of Corynebacterium casei LMG S-19264T (=DSM 44701T), isolated from a smear-ripened cheese.</title>
        <authorList>
            <consortium name="US DOE Joint Genome Institute (JGI-PGF)"/>
            <person name="Walter F."/>
            <person name="Albersmeier A."/>
            <person name="Kalinowski J."/>
            <person name="Ruckert C."/>
        </authorList>
    </citation>
    <scope>NUCLEOTIDE SEQUENCE</scope>
    <source>
        <strain evidence="3">JCM 4988</strain>
    </source>
</reference>
<dbReference type="AlphaFoldDB" id="A0A918Q3L0"/>
<accession>A0A918Q3L0</accession>
<feature type="region of interest" description="Disordered" evidence="1">
    <location>
        <begin position="80"/>
        <end position="104"/>
    </location>
</feature>
<evidence type="ECO:0000313" key="4">
    <source>
        <dbReference type="Proteomes" id="UP000630936"/>
    </source>
</evidence>
<dbReference type="InterPro" id="IPR046295">
    <property type="entry name" value="DUF6332"/>
</dbReference>
<keyword evidence="2" id="KW-0472">Membrane</keyword>
<protein>
    <submittedName>
        <fullName evidence="3">Uncharacterized protein</fullName>
    </submittedName>
</protein>
<name>A0A918Q3L0_9ACTN</name>
<evidence type="ECO:0000256" key="2">
    <source>
        <dbReference type="SAM" id="Phobius"/>
    </source>
</evidence>
<keyword evidence="2" id="KW-0812">Transmembrane</keyword>
<dbReference type="RefSeq" id="WP_190123101.1">
    <property type="nucleotide sequence ID" value="NZ_BMWG01000005.1"/>
</dbReference>
<dbReference type="EMBL" id="BMWG01000005">
    <property type="protein sequence ID" value="GGZ30594.1"/>
    <property type="molecule type" value="Genomic_DNA"/>
</dbReference>
<organism evidence="3 4">
    <name type="scientific">Streptomyces inusitatus</name>
    <dbReference type="NCBI Taxonomy" id="68221"/>
    <lineage>
        <taxon>Bacteria</taxon>
        <taxon>Bacillati</taxon>
        <taxon>Actinomycetota</taxon>
        <taxon>Actinomycetes</taxon>
        <taxon>Kitasatosporales</taxon>
        <taxon>Streptomycetaceae</taxon>
        <taxon>Streptomyces</taxon>
    </lineage>
</organism>
<reference evidence="3" key="2">
    <citation type="submission" date="2020-09" db="EMBL/GenBank/DDBJ databases">
        <authorList>
            <person name="Sun Q."/>
            <person name="Ohkuma M."/>
        </authorList>
    </citation>
    <scope>NUCLEOTIDE SEQUENCE</scope>
    <source>
        <strain evidence="3">JCM 4988</strain>
    </source>
</reference>